<accession>A0A8J3LEV0</accession>
<proteinExistence type="predicted"/>
<dbReference type="EMBL" id="BONJ01000036">
    <property type="protein sequence ID" value="GIG18007.1"/>
    <property type="molecule type" value="Genomic_DNA"/>
</dbReference>
<feature type="compositionally biased region" description="Low complexity" evidence="1">
    <location>
        <begin position="23"/>
        <end position="44"/>
    </location>
</feature>
<comment type="caution">
    <text evidence="2">The sequence shown here is derived from an EMBL/GenBank/DDBJ whole genome shotgun (WGS) entry which is preliminary data.</text>
</comment>
<gene>
    <name evidence="2" type="ORF">Cme02nite_63390</name>
</gene>
<reference evidence="2" key="1">
    <citation type="submission" date="2021-01" db="EMBL/GenBank/DDBJ databases">
        <title>Whole genome shotgun sequence of Catellatospora methionotrophica NBRC 14553.</title>
        <authorList>
            <person name="Komaki H."/>
            <person name="Tamura T."/>
        </authorList>
    </citation>
    <scope>NUCLEOTIDE SEQUENCE</scope>
    <source>
        <strain evidence="2">NBRC 14553</strain>
    </source>
</reference>
<dbReference type="Proteomes" id="UP000660339">
    <property type="component" value="Unassembled WGS sequence"/>
</dbReference>
<evidence type="ECO:0000256" key="1">
    <source>
        <dbReference type="SAM" id="MobiDB-lite"/>
    </source>
</evidence>
<evidence type="ECO:0000313" key="3">
    <source>
        <dbReference type="Proteomes" id="UP000660339"/>
    </source>
</evidence>
<dbReference type="AlphaFoldDB" id="A0A8J3LEV0"/>
<evidence type="ECO:0000313" key="2">
    <source>
        <dbReference type="EMBL" id="GIG18007.1"/>
    </source>
</evidence>
<protein>
    <submittedName>
        <fullName evidence="2">Uncharacterized protein</fullName>
    </submittedName>
</protein>
<sequence>MRAASSSRQAPVGAGGLGDTTRGAAAGGSCAEAPAPEQPASSVPLAIKAITVVRTGPN</sequence>
<keyword evidence="3" id="KW-1185">Reference proteome</keyword>
<feature type="region of interest" description="Disordered" evidence="1">
    <location>
        <begin position="1"/>
        <end position="44"/>
    </location>
</feature>
<name>A0A8J3LEV0_9ACTN</name>
<organism evidence="2 3">
    <name type="scientific">Catellatospora methionotrophica</name>
    <dbReference type="NCBI Taxonomy" id="121620"/>
    <lineage>
        <taxon>Bacteria</taxon>
        <taxon>Bacillati</taxon>
        <taxon>Actinomycetota</taxon>
        <taxon>Actinomycetes</taxon>
        <taxon>Micromonosporales</taxon>
        <taxon>Micromonosporaceae</taxon>
        <taxon>Catellatospora</taxon>
    </lineage>
</organism>